<dbReference type="EMBL" id="LNJU01000002">
    <property type="protein sequence ID" value="KWZ58662.1"/>
    <property type="molecule type" value="Genomic_DNA"/>
</dbReference>
<comment type="caution">
    <text evidence="1">The sequence shown here is derived from an EMBL/GenBank/DDBJ whole genome shotgun (WGS) entry which is preliminary data.</text>
</comment>
<name>A0AA40UWU6_9BURK</name>
<reference evidence="1 2" key="1">
    <citation type="submission" date="2015-11" db="EMBL/GenBank/DDBJ databases">
        <authorList>
            <person name="Sahl J."/>
            <person name="Wagner D."/>
            <person name="Keim P."/>
        </authorList>
    </citation>
    <scope>NUCLEOTIDE SEQUENCE [LARGE SCALE GENOMIC DNA]</scope>
    <source>
        <strain evidence="1 2">MSMB1157</strain>
    </source>
</reference>
<evidence type="ECO:0000313" key="2">
    <source>
        <dbReference type="Proteomes" id="UP000070119"/>
    </source>
</evidence>
<proteinExistence type="predicted"/>
<dbReference type="AlphaFoldDB" id="A0AA40UWU6"/>
<dbReference type="Proteomes" id="UP000070119">
    <property type="component" value="Unassembled WGS sequence"/>
</dbReference>
<gene>
    <name evidence="1" type="ORF">WK57_16200</name>
</gene>
<accession>A0AA40UWU6</accession>
<protein>
    <submittedName>
        <fullName evidence="1">Uncharacterized protein</fullName>
    </submittedName>
</protein>
<sequence>MGYAPLKTVAVLGDNYFTTEQIARQIRTTIGNFYATPEVALVTALMNHAGKPPRSWAWWWEMSRAPEQLAKLDDDIVWYVTALVDGKPVLVPTSTSARRRSMRCWQGAPRGGGSACRAWESRHRRRMRRGWRT</sequence>
<evidence type="ECO:0000313" key="1">
    <source>
        <dbReference type="EMBL" id="KWZ58662.1"/>
    </source>
</evidence>
<organism evidence="1 2">
    <name type="scientific">Burkholderia ubonensis</name>
    <dbReference type="NCBI Taxonomy" id="101571"/>
    <lineage>
        <taxon>Bacteria</taxon>
        <taxon>Pseudomonadati</taxon>
        <taxon>Pseudomonadota</taxon>
        <taxon>Betaproteobacteria</taxon>
        <taxon>Burkholderiales</taxon>
        <taxon>Burkholderiaceae</taxon>
        <taxon>Burkholderia</taxon>
        <taxon>Burkholderia cepacia complex</taxon>
    </lineage>
</organism>